<dbReference type="Proteomes" id="UP000076532">
    <property type="component" value="Unassembled WGS sequence"/>
</dbReference>
<name>A0A165YDB3_9AGAM</name>
<evidence type="ECO:0000313" key="1">
    <source>
        <dbReference type="EMBL" id="KZP09443.1"/>
    </source>
</evidence>
<dbReference type="STRING" id="436010.A0A165YDB3"/>
<evidence type="ECO:0000313" key="2">
    <source>
        <dbReference type="Proteomes" id="UP000076532"/>
    </source>
</evidence>
<dbReference type="EMBL" id="KV417700">
    <property type="protein sequence ID" value="KZP09443.1"/>
    <property type="molecule type" value="Genomic_DNA"/>
</dbReference>
<dbReference type="AlphaFoldDB" id="A0A165YDB3"/>
<accession>A0A165YDB3</accession>
<proteinExistence type="predicted"/>
<sequence length="229" mass="25548">MSTRASTSAIATRSPGMQPPVTSVFSIKSLDCQLAEKTGQFSNAGYYAMLYIDEIPVPKIVIYRKRRLHKDALVAQYTGQGRDFLDLDTKYELTDEKGSPMALHLSVNVHLVLQLPDHTLESDEQTFITIGTSGKVTNVGGHFINGDYNVYQEPSDNAIHAGARVKGIQDVQMDEKIEKWMDAPDTSPNFNAARKKHQPDTGSWLLDGSAFKRWKEDPDVLLWLHGVVN</sequence>
<keyword evidence="2" id="KW-1185">Reference proteome</keyword>
<dbReference type="OrthoDB" id="448455at2759"/>
<protein>
    <submittedName>
        <fullName evidence="1">Uncharacterized protein</fullName>
    </submittedName>
</protein>
<organism evidence="1 2">
    <name type="scientific">Athelia psychrophila</name>
    <dbReference type="NCBI Taxonomy" id="1759441"/>
    <lineage>
        <taxon>Eukaryota</taxon>
        <taxon>Fungi</taxon>
        <taxon>Dikarya</taxon>
        <taxon>Basidiomycota</taxon>
        <taxon>Agaricomycotina</taxon>
        <taxon>Agaricomycetes</taxon>
        <taxon>Agaricomycetidae</taxon>
        <taxon>Atheliales</taxon>
        <taxon>Atheliaceae</taxon>
        <taxon>Athelia</taxon>
    </lineage>
</organism>
<reference evidence="1 2" key="1">
    <citation type="journal article" date="2016" name="Mol. Biol. Evol.">
        <title>Comparative Genomics of Early-Diverging Mushroom-Forming Fungi Provides Insights into the Origins of Lignocellulose Decay Capabilities.</title>
        <authorList>
            <person name="Nagy L.G."/>
            <person name="Riley R."/>
            <person name="Tritt A."/>
            <person name="Adam C."/>
            <person name="Daum C."/>
            <person name="Floudas D."/>
            <person name="Sun H."/>
            <person name="Yadav J.S."/>
            <person name="Pangilinan J."/>
            <person name="Larsson K.H."/>
            <person name="Matsuura K."/>
            <person name="Barry K."/>
            <person name="Labutti K."/>
            <person name="Kuo R."/>
            <person name="Ohm R.A."/>
            <person name="Bhattacharya S.S."/>
            <person name="Shirouzu T."/>
            <person name="Yoshinaga Y."/>
            <person name="Martin F.M."/>
            <person name="Grigoriev I.V."/>
            <person name="Hibbett D.S."/>
        </authorList>
    </citation>
    <scope>NUCLEOTIDE SEQUENCE [LARGE SCALE GENOMIC DNA]</scope>
    <source>
        <strain evidence="1 2">CBS 109695</strain>
    </source>
</reference>
<gene>
    <name evidence="1" type="ORF">FIBSPDRAFT_1051846</name>
</gene>